<dbReference type="InterPro" id="IPR036322">
    <property type="entry name" value="WD40_repeat_dom_sf"/>
</dbReference>
<dbReference type="STRING" id="94643.A0A2A9MMW1"/>
<reference evidence="8 9" key="1">
    <citation type="submission" date="2017-09" db="EMBL/GenBank/DDBJ databases">
        <title>Genome sequencing of Besnoitia besnoiti strain Bb-Ger1.</title>
        <authorList>
            <person name="Schares G."/>
            <person name="Venepally P."/>
            <person name="Lorenzi H.A."/>
        </authorList>
    </citation>
    <scope>NUCLEOTIDE SEQUENCE [LARGE SCALE GENOMIC DNA]</scope>
    <source>
        <strain evidence="8 9">Bb-Ger1</strain>
    </source>
</reference>
<feature type="compositionally biased region" description="Basic and acidic residues" evidence="6">
    <location>
        <begin position="35"/>
        <end position="49"/>
    </location>
</feature>
<dbReference type="PANTHER" id="PTHR19848">
    <property type="entry name" value="WD40 REPEAT PROTEIN"/>
    <property type="match status" value="1"/>
</dbReference>
<evidence type="ECO:0000256" key="1">
    <source>
        <dbReference type="ARBA" id="ARBA00004604"/>
    </source>
</evidence>
<dbReference type="PRINTS" id="PR00319">
    <property type="entry name" value="GPROTEINB"/>
</dbReference>
<dbReference type="KEGG" id="bbes:BESB_034080"/>
<feature type="repeat" description="WD" evidence="5">
    <location>
        <begin position="526"/>
        <end position="559"/>
    </location>
</feature>
<name>A0A2A9MMW1_BESBE</name>
<evidence type="ECO:0000259" key="7">
    <source>
        <dbReference type="Pfam" id="PF08154"/>
    </source>
</evidence>
<proteinExistence type="predicted"/>
<dbReference type="Pfam" id="PF00400">
    <property type="entry name" value="WD40"/>
    <property type="match status" value="7"/>
</dbReference>
<dbReference type="OrthoDB" id="10267436at2759"/>
<feature type="repeat" description="WD" evidence="5">
    <location>
        <begin position="291"/>
        <end position="314"/>
    </location>
</feature>
<evidence type="ECO:0000313" key="8">
    <source>
        <dbReference type="EMBL" id="PFH36950.1"/>
    </source>
</evidence>
<comment type="caution">
    <text evidence="8">The sequence shown here is derived from an EMBL/GenBank/DDBJ whole genome shotgun (WGS) entry which is preliminary data.</text>
</comment>
<dbReference type="EMBL" id="NWUJ01000002">
    <property type="protein sequence ID" value="PFH36950.1"/>
    <property type="molecule type" value="Genomic_DNA"/>
</dbReference>
<evidence type="ECO:0000256" key="6">
    <source>
        <dbReference type="SAM" id="MobiDB-lite"/>
    </source>
</evidence>
<dbReference type="InterPro" id="IPR001632">
    <property type="entry name" value="WD40_G-protein_beta-like"/>
</dbReference>
<protein>
    <submittedName>
        <fullName evidence="8">Putative notchless</fullName>
    </submittedName>
</protein>
<dbReference type="SUPFAM" id="SSF50978">
    <property type="entry name" value="WD40 repeat-like"/>
    <property type="match status" value="1"/>
</dbReference>
<evidence type="ECO:0000256" key="3">
    <source>
        <dbReference type="ARBA" id="ARBA00022737"/>
    </source>
</evidence>
<feature type="domain" description="NLE" evidence="7">
    <location>
        <begin position="59"/>
        <end position="130"/>
    </location>
</feature>
<keyword evidence="4" id="KW-0539">Nucleus</keyword>
<gene>
    <name evidence="8" type="ORF">BESB_034080</name>
</gene>
<dbReference type="SMART" id="SM00320">
    <property type="entry name" value="WD40"/>
    <property type="match status" value="8"/>
</dbReference>
<feature type="repeat" description="WD" evidence="5">
    <location>
        <begin position="442"/>
        <end position="483"/>
    </location>
</feature>
<dbReference type="PRINTS" id="PR00320">
    <property type="entry name" value="GPROTEINBRPT"/>
</dbReference>
<keyword evidence="9" id="KW-1185">Reference proteome</keyword>
<dbReference type="GeneID" id="40308389"/>
<feature type="repeat" description="WD" evidence="5">
    <location>
        <begin position="484"/>
        <end position="525"/>
    </location>
</feature>
<dbReference type="InterPro" id="IPR012972">
    <property type="entry name" value="NLE"/>
</dbReference>
<sequence>MLARARDGSAAVGPAAKRSKHSSSSLQNDGSNEDSQDHSRARGRGEDAGKIGGVNKELVIQFRDHQDNLLGPQMAVPLSMHREQLEELLNKLLLEDPAGEDEDEDERKLKKSFSLTVDNNRIEIIESLQEAFEATTDPSTERVLQIRYAPLAAFKVRPLTRCSTSLEGHTEAVLCVAFSPDGSQLASGSGDMTVRLWCLNTETPLRTLKGHTGWVLCLSWAPHGQIFASAGMDGSIRLWRGESGDAVGAPLKGHSKPITALAWQPLHLANLPAADDATTSEDGKLRVPALMLASACKDSTVRIWNTGNGQCLRVLSGHRESITQVKWSGEKEGYLYTASRDTTLKVWDCITGRLVSDLKGHGHWVNSLALSTDYVIRAGPYGEKGQQKFAAFQEMKEAAKKRYSACVKNSGGEKVLSGSDDSTLILWKHAGAPKGLVQVCRMSGHQKVVNHVVFSPDGRYLASASFDKSIRLWDGRNGVYLTTLRGHVGPVYQLAWSPDSRLLLSASGDSTLKVWQAETRKLKADLPGHADEVYAIDWSGTGGYAASGSKDRVLKVWRN</sequence>
<dbReference type="InterPro" id="IPR001680">
    <property type="entry name" value="WD40_rpt"/>
</dbReference>
<feature type="repeat" description="WD" evidence="5">
    <location>
        <begin position="315"/>
        <end position="357"/>
    </location>
</feature>
<dbReference type="GO" id="GO:0000027">
    <property type="term" value="P:ribosomal large subunit assembly"/>
    <property type="evidence" value="ECO:0007669"/>
    <property type="project" value="TreeGrafter"/>
</dbReference>
<feature type="repeat" description="WD" evidence="5">
    <location>
        <begin position="208"/>
        <end position="249"/>
    </location>
</feature>
<dbReference type="InterPro" id="IPR020472">
    <property type="entry name" value="WD40_PAC1"/>
</dbReference>
<organism evidence="8 9">
    <name type="scientific">Besnoitia besnoiti</name>
    <name type="common">Apicomplexan protozoan</name>
    <dbReference type="NCBI Taxonomy" id="94643"/>
    <lineage>
        <taxon>Eukaryota</taxon>
        <taxon>Sar</taxon>
        <taxon>Alveolata</taxon>
        <taxon>Apicomplexa</taxon>
        <taxon>Conoidasida</taxon>
        <taxon>Coccidia</taxon>
        <taxon>Eucoccidiorida</taxon>
        <taxon>Eimeriorina</taxon>
        <taxon>Sarcocystidae</taxon>
        <taxon>Besnoitia</taxon>
    </lineage>
</organism>
<dbReference type="CDD" id="cd00200">
    <property type="entry name" value="WD40"/>
    <property type="match status" value="1"/>
</dbReference>
<feature type="repeat" description="WD" evidence="5">
    <location>
        <begin position="166"/>
        <end position="207"/>
    </location>
</feature>
<dbReference type="VEuPathDB" id="ToxoDB:BESB_034080"/>
<dbReference type="AlphaFoldDB" id="A0A2A9MMW1"/>
<evidence type="ECO:0000256" key="2">
    <source>
        <dbReference type="ARBA" id="ARBA00022574"/>
    </source>
</evidence>
<dbReference type="Proteomes" id="UP000224006">
    <property type="component" value="Chromosome II"/>
</dbReference>
<evidence type="ECO:0000256" key="4">
    <source>
        <dbReference type="ARBA" id="ARBA00023242"/>
    </source>
</evidence>
<evidence type="ECO:0000256" key="5">
    <source>
        <dbReference type="PROSITE-ProRule" id="PRU00221"/>
    </source>
</evidence>
<feature type="region of interest" description="Disordered" evidence="6">
    <location>
        <begin position="1"/>
        <end position="50"/>
    </location>
</feature>
<evidence type="ECO:0000313" key="9">
    <source>
        <dbReference type="Proteomes" id="UP000224006"/>
    </source>
</evidence>
<dbReference type="InterPro" id="IPR015943">
    <property type="entry name" value="WD40/YVTN_repeat-like_dom_sf"/>
</dbReference>
<dbReference type="GO" id="GO:0005730">
    <property type="term" value="C:nucleolus"/>
    <property type="evidence" value="ECO:0007669"/>
    <property type="project" value="UniProtKB-SubCell"/>
</dbReference>
<comment type="subcellular location">
    <subcellularLocation>
        <location evidence="1">Nucleus</location>
        <location evidence="1">Nucleolus</location>
    </subcellularLocation>
</comment>
<dbReference type="PROSITE" id="PS50294">
    <property type="entry name" value="WD_REPEATS_REGION"/>
    <property type="match status" value="6"/>
</dbReference>
<keyword evidence="3" id="KW-0677">Repeat</keyword>
<dbReference type="PANTHER" id="PTHR19848:SF0">
    <property type="entry name" value="NOTCHLESS PROTEIN HOMOLOG 1"/>
    <property type="match status" value="1"/>
</dbReference>
<dbReference type="Gene3D" id="2.130.10.10">
    <property type="entry name" value="YVTN repeat-like/Quinoprotein amine dehydrogenase"/>
    <property type="match status" value="1"/>
</dbReference>
<keyword evidence="2 5" id="KW-0853">WD repeat</keyword>
<dbReference type="RefSeq" id="XP_029220959.1">
    <property type="nucleotide sequence ID" value="XM_029361994.1"/>
</dbReference>
<accession>A0A2A9MMW1</accession>
<dbReference type="PROSITE" id="PS50082">
    <property type="entry name" value="WD_REPEATS_2"/>
    <property type="match status" value="7"/>
</dbReference>
<dbReference type="Pfam" id="PF08154">
    <property type="entry name" value="NLE"/>
    <property type="match status" value="1"/>
</dbReference>